<sequence>MSSSDRQRNLERIVDSGVVAVMRGADADSLIQTAEALERGGVSAIEITADNPGAMEMIRDVSGAFGDEVIVGAGTVLDSETARSTLLAGAEFVVGPNFEPEVVETCNRYNTVVAPGIMTPTEAVRAMEAGSDFVKVFPASTLGPGHLSSMKGPLGQIPMMPTGGVDVDNAADFIEAGAMVVGAGSALVDGDAVANEDFDAITEQAQRFSDVIDDARDS</sequence>
<evidence type="ECO:0000313" key="6">
    <source>
        <dbReference type="EMBL" id="KTG10079.1"/>
    </source>
</evidence>
<dbReference type="Proteomes" id="UP000054387">
    <property type="component" value="Unassembled WGS sequence"/>
</dbReference>
<organism evidence="6 7">
    <name type="scientific">Haloprofundus marisrubri</name>
    <dbReference type="NCBI Taxonomy" id="1514971"/>
    <lineage>
        <taxon>Archaea</taxon>
        <taxon>Methanobacteriati</taxon>
        <taxon>Methanobacteriota</taxon>
        <taxon>Stenosarchaea group</taxon>
        <taxon>Halobacteria</taxon>
        <taxon>Halobacteriales</taxon>
        <taxon>Haloferacaceae</taxon>
        <taxon>Haloprofundus</taxon>
    </lineage>
</organism>
<dbReference type="PANTHER" id="PTHR30246:SF1">
    <property type="entry name" value="2-DEHYDRO-3-DEOXY-6-PHOSPHOGALACTONATE ALDOLASE-RELATED"/>
    <property type="match status" value="1"/>
</dbReference>
<proteinExistence type="inferred from homology"/>
<evidence type="ECO:0000256" key="1">
    <source>
        <dbReference type="ARBA" id="ARBA00004761"/>
    </source>
</evidence>
<dbReference type="InterPro" id="IPR013785">
    <property type="entry name" value="Aldolase_TIM"/>
</dbReference>
<reference evidence="6 7" key="1">
    <citation type="submission" date="2015-12" db="EMBL/GenBank/DDBJ databases">
        <title>Haloprofundus marisrubri gen. nov., sp. nov., an extremely halophilic archaeon isolated from the Discovery deep brine-seawater interface in the Red Sea.</title>
        <authorList>
            <person name="Zhang G."/>
            <person name="Stingl U."/>
            <person name="Rashid M."/>
        </authorList>
    </citation>
    <scope>NUCLEOTIDE SEQUENCE [LARGE SCALE GENOMIC DNA]</scope>
    <source>
        <strain evidence="6 7">SB9</strain>
    </source>
</reference>
<gene>
    <name evidence="6" type="ORF">AUR64_10805</name>
</gene>
<dbReference type="STRING" id="1514971.AUR64_10805"/>
<keyword evidence="7" id="KW-1185">Reference proteome</keyword>
<accession>A0A0W1RA95</accession>
<dbReference type="CDD" id="cd00452">
    <property type="entry name" value="KDPG_aldolase"/>
    <property type="match status" value="1"/>
</dbReference>
<dbReference type="GO" id="GO:0016829">
    <property type="term" value="F:lyase activity"/>
    <property type="evidence" value="ECO:0007669"/>
    <property type="project" value="UniProtKB-KW"/>
</dbReference>
<dbReference type="PANTHER" id="PTHR30246">
    <property type="entry name" value="2-KETO-3-DEOXY-6-PHOSPHOGLUCONATE ALDOLASE"/>
    <property type="match status" value="1"/>
</dbReference>
<protein>
    <submittedName>
        <fullName evidence="6">2-dehydro-3-deoxyphosphogluconate aldolase</fullName>
    </submittedName>
</protein>
<dbReference type="OrthoDB" id="184672at2157"/>
<dbReference type="Gene3D" id="3.20.20.70">
    <property type="entry name" value="Aldolase class I"/>
    <property type="match status" value="1"/>
</dbReference>
<comment type="pathway">
    <text evidence="1">Carbohydrate acid metabolism.</text>
</comment>
<dbReference type="Pfam" id="PF01081">
    <property type="entry name" value="Aldolase"/>
    <property type="match status" value="1"/>
</dbReference>
<keyword evidence="5" id="KW-0119">Carbohydrate metabolism</keyword>
<name>A0A0W1RA95_9EURY</name>
<comment type="similarity">
    <text evidence="2">Belongs to the KHG/KDPG aldolase family.</text>
</comment>
<keyword evidence="4" id="KW-0456">Lyase</keyword>
<dbReference type="RefSeq" id="WP_058581434.1">
    <property type="nucleotide sequence ID" value="NZ_LOPU01000018.1"/>
</dbReference>
<comment type="caution">
    <text evidence="6">The sequence shown here is derived from an EMBL/GenBank/DDBJ whole genome shotgun (WGS) entry which is preliminary data.</text>
</comment>
<comment type="subunit">
    <text evidence="3">Homotrimer.</text>
</comment>
<dbReference type="EMBL" id="LOPU01000018">
    <property type="protein sequence ID" value="KTG10079.1"/>
    <property type="molecule type" value="Genomic_DNA"/>
</dbReference>
<evidence type="ECO:0000256" key="3">
    <source>
        <dbReference type="ARBA" id="ARBA00011233"/>
    </source>
</evidence>
<evidence type="ECO:0000256" key="4">
    <source>
        <dbReference type="ARBA" id="ARBA00023239"/>
    </source>
</evidence>
<evidence type="ECO:0000256" key="2">
    <source>
        <dbReference type="ARBA" id="ARBA00006906"/>
    </source>
</evidence>
<dbReference type="NCBIfam" id="TIGR01182">
    <property type="entry name" value="eda"/>
    <property type="match status" value="1"/>
</dbReference>
<dbReference type="SUPFAM" id="SSF51569">
    <property type="entry name" value="Aldolase"/>
    <property type="match status" value="1"/>
</dbReference>
<dbReference type="InterPro" id="IPR000887">
    <property type="entry name" value="Aldlse_KDPG_KHG"/>
</dbReference>
<dbReference type="AlphaFoldDB" id="A0A0W1RA95"/>
<evidence type="ECO:0000256" key="5">
    <source>
        <dbReference type="ARBA" id="ARBA00023277"/>
    </source>
</evidence>
<evidence type="ECO:0000313" key="7">
    <source>
        <dbReference type="Proteomes" id="UP000054387"/>
    </source>
</evidence>